<protein>
    <submittedName>
        <fullName evidence="2">Uncharacterized protein</fullName>
    </submittedName>
</protein>
<evidence type="ECO:0000313" key="2">
    <source>
        <dbReference type="EMBL" id="KAI5318807.1"/>
    </source>
</evidence>
<sequence length="90" mass="10290">MTENWRKETRANDVVVLEHEIDRGPKRWWKRKSGKVNNHRRVGIARGNDGRGTTKGDTGRGRVRGDNGRGRTRKGTIAPWELLLMIVSVD</sequence>
<feature type="compositionally biased region" description="Basic and acidic residues" evidence="1">
    <location>
        <begin position="48"/>
        <end position="69"/>
    </location>
</feature>
<evidence type="ECO:0000313" key="3">
    <source>
        <dbReference type="Proteomes" id="UP001054821"/>
    </source>
</evidence>
<proteinExistence type="predicted"/>
<feature type="region of interest" description="Disordered" evidence="1">
    <location>
        <begin position="32"/>
        <end position="72"/>
    </location>
</feature>
<comment type="caution">
    <text evidence="2">The sequence shown here is derived from an EMBL/GenBank/DDBJ whole genome shotgun (WGS) entry which is preliminary data.</text>
</comment>
<accession>A0AAD4V707</accession>
<gene>
    <name evidence="2" type="ORF">L3X38_038515</name>
</gene>
<feature type="compositionally biased region" description="Basic residues" evidence="1">
    <location>
        <begin position="32"/>
        <end position="43"/>
    </location>
</feature>
<dbReference type="AlphaFoldDB" id="A0AAD4V707"/>
<reference evidence="2 3" key="1">
    <citation type="journal article" date="2022" name="G3 (Bethesda)">
        <title>Whole-genome sequence and methylome profiling of the almond [Prunus dulcis (Mill.) D.A. Webb] cultivar 'Nonpareil'.</title>
        <authorList>
            <person name="D'Amico-Willman K.M."/>
            <person name="Ouma W.Z."/>
            <person name="Meulia T."/>
            <person name="Sideli G.M."/>
            <person name="Gradziel T.M."/>
            <person name="Fresnedo-Ramirez J."/>
        </authorList>
    </citation>
    <scope>NUCLEOTIDE SEQUENCE [LARGE SCALE GENOMIC DNA]</scope>
    <source>
        <strain evidence="2">Clone GOH B32 T37-40</strain>
    </source>
</reference>
<evidence type="ECO:0000256" key="1">
    <source>
        <dbReference type="SAM" id="MobiDB-lite"/>
    </source>
</evidence>
<dbReference type="Proteomes" id="UP001054821">
    <property type="component" value="Chromosome 7"/>
</dbReference>
<organism evidence="2 3">
    <name type="scientific">Prunus dulcis</name>
    <name type="common">Almond</name>
    <name type="synonym">Amygdalus dulcis</name>
    <dbReference type="NCBI Taxonomy" id="3755"/>
    <lineage>
        <taxon>Eukaryota</taxon>
        <taxon>Viridiplantae</taxon>
        <taxon>Streptophyta</taxon>
        <taxon>Embryophyta</taxon>
        <taxon>Tracheophyta</taxon>
        <taxon>Spermatophyta</taxon>
        <taxon>Magnoliopsida</taxon>
        <taxon>eudicotyledons</taxon>
        <taxon>Gunneridae</taxon>
        <taxon>Pentapetalae</taxon>
        <taxon>rosids</taxon>
        <taxon>fabids</taxon>
        <taxon>Rosales</taxon>
        <taxon>Rosaceae</taxon>
        <taxon>Amygdaloideae</taxon>
        <taxon>Amygdaleae</taxon>
        <taxon>Prunus</taxon>
    </lineage>
</organism>
<name>A0AAD4V707_PRUDU</name>
<dbReference type="EMBL" id="JAJFAZ020000007">
    <property type="protein sequence ID" value="KAI5318807.1"/>
    <property type="molecule type" value="Genomic_DNA"/>
</dbReference>
<keyword evidence="3" id="KW-1185">Reference proteome</keyword>